<reference evidence="3" key="1">
    <citation type="submission" date="2011-08" db="EMBL/GenBank/DDBJ databases">
        <authorList>
            <person name="Rombauts S."/>
        </authorList>
    </citation>
    <scope>NUCLEOTIDE SEQUENCE</scope>
    <source>
        <strain evidence="3">London</strain>
    </source>
</reference>
<keyword evidence="3" id="KW-1185">Reference proteome</keyword>
<evidence type="ECO:0000313" key="2">
    <source>
        <dbReference type="EnsemblMetazoa" id="tetur01g09530.1"/>
    </source>
</evidence>
<dbReference type="EMBL" id="CAEY01000458">
    <property type="status" value="NOT_ANNOTATED_CDS"/>
    <property type="molecule type" value="Genomic_DNA"/>
</dbReference>
<dbReference type="AlphaFoldDB" id="T1JS75"/>
<keyword evidence="1" id="KW-0812">Transmembrane</keyword>
<keyword evidence="1" id="KW-0472">Membrane</keyword>
<sequence length="87" mass="10237">MRYLAKGLPKRSISTSTVNYRRNSDFRFVGTSQENIEEIEAIWFPYYFTIAMGVFSLSSYAYYMYYQSRAGERFAAIELEAKTPKKE</sequence>
<reference evidence="2" key="2">
    <citation type="submission" date="2015-06" db="UniProtKB">
        <authorList>
            <consortium name="EnsemblMetazoa"/>
        </authorList>
    </citation>
    <scope>IDENTIFICATION</scope>
</reference>
<name>T1JS75_TETUR</name>
<keyword evidence="1" id="KW-1133">Transmembrane helix</keyword>
<dbReference type="HOGENOM" id="CLU_2486218_0_0_1"/>
<evidence type="ECO:0000313" key="3">
    <source>
        <dbReference type="Proteomes" id="UP000015104"/>
    </source>
</evidence>
<dbReference type="EnsemblMetazoa" id="tetur01g09530.1">
    <property type="protein sequence ID" value="tetur01g09530.1"/>
    <property type="gene ID" value="tetur01g09530"/>
</dbReference>
<evidence type="ECO:0000256" key="1">
    <source>
        <dbReference type="SAM" id="Phobius"/>
    </source>
</evidence>
<feature type="transmembrane region" description="Helical" evidence="1">
    <location>
        <begin position="44"/>
        <end position="63"/>
    </location>
</feature>
<protein>
    <submittedName>
        <fullName evidence="2">Uncharacterized protein</fullName>
    </submittedName>
</protein>
<proteinExistence type="predicted"/>
<dbReference type="Proteomes" id="UP000015104">
    <property type="component" value="Unassembled WGS sequence"/>
</dbReference>
<accession>T1JS75</accession>
<organism evidence="2 3">
    <name type="scientific">Tetranychus urticae</name>
    <name type="common">Two-spotted spider mite</name>
    <dbReference type="NCBI Taxonomy" id="32264"/>
    <lineage>
        <taxon>Eukaryota</taxon>
        <taxon>Metazoa</taxon>
        <taxon>Ecdysozoa</taxon>
        <taxon>Arthropoda</taxon>
        <taxon>Chelicerata</taxon>
        <taxon>Arachnida</taxon>
        <taxon>Acari</taxon>
        <taxon>Acariformes</taxon>
        <taxon>Trombidiformes</taxon>
        <taxon>Prostigmata</taxon>
        <taxon>Eleutherengona</taxon>
        <taxon>Raphignathae</taxon>
        <taxon>Tetranychoidea</taxon>
        <taxon>Tetranychidae</taxon>
        <taxon>Tetranychus</taxon>
    </lineage>
</organism>